<sequence length="77" mass="8124">MFLLQPRQPFLFRLPFSSNQAATRGPKVNLMSPPSATQQVGRGDCGRRVVVSHVAANAGVAALHGAGKVPLLPFSLS</sequence>
<organism evidence="1 2">
    <name type="scientific">Scylla paramamosain</name>
    <name type="common">Mud crab</name>
    <dbReference type="NCBI Taxonomy" id="85552"/>
    <lineage>
        <taxon>Eukaryota</taxon>
        <taxon>Metazoa</taxon>
        <taxon>Ecdysozoa</taxon>
        <taxon>Arthropoda</taxon>
        <taxon>Crustacea</taxon>
        <taxon>Multicrustacea</taxon>
        <taxon>Malacostraca</taxon>
        <taxon>Eumalacostraca</taxon>
        <taxon>Eucarida</taxon>
        <taxon>Decapoda</taxon>
        <taxon>Pleocyemata</taxon>
        <taxon>Brachyura</taxon>
        <taxon>Eubrachyura</taxon>
        <taxon>Portunoidea</taxon>
        <taxon>Portunidae</taxon>
        <taxon>Portuninae</taxon>
        <taxon>Scylla</taxon>
    </lineage>
</organism>
<dbReference type="AlphaFoldDB" id="A0AAW0SSA8"/>
<dbReference type="EMBL" id="JARAKH010000047">
    <property type="protein sequence ID" value="KAK8377849.1"/>
    <property type="molecule type" value="Genomic_DNA"/>
</dbReference>
<proteinExistence type="predicted"/>
<comment type="caution">
    <text evidence="1">The sequence shown here is derived from an EMBL/GenBank/DDBJ whole genome shotgun (WGS) entry which is preliminary data.</text>
</comment>
<reference evidence="1 2" key="1">
    <citation type="submission" date="2023-03" db="EMBL/GenBank/DDBJ databases">
        <title>High-quality genome of Scylla paramamosain provides insights in environmental adaptation.</title>
        <authorList>
            <person name="Zhang L."/>
        </authorList>
    </citation>
    <scope>NUCLEOTIDE SEQUENCE [LARGE SCALE GENOMIC DNA]</scope>
    <source>
        <strain evidence="1">LZ_2023a</strain>
        <tissue evidence="1">Muscle</tissue>
    </source>
</reference>
<gene>
    <name evidence="1" type="ORF">O3P69_014058</name>
</gene>
<name>A0AAW0SSA8_SCYPA</name>
<dbReference type="Proteomes" id="UP001487740">
    <property type="component" value="Unassembled WGS sequence"/>
</dbReference>
<protein>
    <submittedName>
        <fullName evidence="1">Uncharacterized protein</fullName>
    </submittedName>
</protein>
<evidence type="ECO:0000313" key="1">
    <source>
        <dbReference type="EMBL" id="KAK8377849.1"/>
    </source>
</evidence>
<keyword evidence="2" id="KW-1185">Reference proteome</keyword>
<evidence type="ECO:0000313" key="2">
    <source>
        <dbReference type="Proteomes" id="UP001487740"/>
    </source>
</evidence>
<accession>A0AAW0SSA8</accession>